<feature type="compositionally biased region" description="Basic residues" evidence="1">
    <location>
        <begin position="176"/>
        <end position="185"/>
    </location>
</feature>
<dbReference type="AlphaFoldDB" id="A0A939JXM3"/>
<evidence type="ECO:0000313" key="3">
    <source>
        <dbReference type="Proteomes" id="UP000664795"/>
    </source>
</evidence>
<dbReference type="EMBL" id="JAFMYU010000017">
    <property type="protein sequence ID" value="MBO0933112.1"/>
    <property type="molecule type" value="Genomic_DNA"/>
</dbReference>
<dbReference type="RefSeq" id="WP_207337077.1">
    <property type="nucleotide sequence ID" value="NZ_JAFMYU010000017.1"/>
</dbReference>
<feature type="region of interest" description="Disordered" evidence="1">
    <location>
        <begin position="1"/>
        <end position="35"/>
    </location>
</feature>
<organism evidence="2 3">
    <name type="scientific">Fibrella aquatilis</name>
    <dbReference type="NCBI Taxonomy" id="2817059"/>
    <lineage>
        <taxon>Bacteria</taxon>
        <taxon>Pseudomonadati</taxon>
        <taxon>Bacteroidota</taxon>
        <taxon>Cytophagia</taxon>
        <taxon>Cytophagales</taxon>
        <taxon>Spirosomataceae</taxon>
        <taxon>Fibrella</taxon>
    </lineage>
</organism>
<feature type="compositionally biased region" description="Low complexity" evidence="1">
    <location>
        <begin position="1"/>
        <end position="13"/>
    </location>
</feature>
<proteinExistence type="predicted"/>
<protein>
    <submittedName>
        <fullName evidence="2">Uncharacterized protein</fullName>
    </submittedName>
</protein>
<gene>
    <name evidence="2" type="ORF">J2I48_19035</name>
</gene>
<comment type="caution">
    <text evidence="2">The sequence shown here is derived from an EMBL/GenBank/DDBJ whole genome shotgun (WGS) entry which is preliminary data.</text>
</comment>
<sequence length="293" mass="30498">MSMYENNSSNSEYPEVTPDPSTIEQPADQKRAVATAAAGTAVLGAAAYGLSLLDDSSSEPVEDNSSAAAAAAAADARAQASALPMVTPLTDPNANLNTSLDNLDSLTFDEAFAAARHQLGAGHHFTWHNGLYNTYYEPELDNLSRADRLAFLATLPSAGGMKAPASVMTDDAPRMAAHHGGHHAHKAAEVPHEAVAEQEQPAEKAATEPTLTVVPMAAAAPTLVPLAHNVESTTETAPAEAPAQQHNDDFAAQHTGSMDDTTIGSVDMHQSLEHGADHLPDGDALADAHHFGH</sequence>
<reference evidence="2 3" key="1">
    <citation type="submission" date="2021-03" db="EMBL/GenBank/DDBJ databases">
        <title>Fibrella sp. HMF5036 genome sequencing and assembly.</title>
        <authorList>
            <person name="Kang H."/>
            <person name="Kim H."/>
            <person name="Bae S."/>
            <person name="Joh K."/>
        </authorList>
    </citation>
    <scope>NUCLEOTIDE SEQUENCE [LARGE SCALE GENOMIC DNA]</scope>
    <source>
        <strain evidence="2 3">HMF5036</strain>
    </source>
</reference>
<feature type="compositionally biased region" description="Basic and acidic residues" evidence="1">
    <location>
        <begin position="186"/>
        <end position="204"/>
    </location>
</feature>
<evidence type="ECO:0000256" key="1">
    <source>
        <dbReference type="SAM" id="MobiDB-lite"/>
    </source>
</evidence>
<accession>A0A939JXM3</accession>
<name>A0A939JXM3_9BACT</name>
<evidence type="ECO:0000313" key="2">
    <source>
        <dbReference type="EMBL" id="MBO0933112.1"/>
    </source>
</evidence>
<dbReference type="Proteomes" id="UP000664795">
    <property type="component" value="Unassembled WGS sequence"/>
</dbReference>
<keyword evidence="3" id="KW-1185">Reference proteome</keyword>
<feature type="region of interest" description="Disordered" evidence="1">
    <location>
        <begin position="175"/>
        <end position="204"/>
    </location>
</feature>